<dbReference type="AlphaFoldDB" id="A0A444PR48"/>
<evidence type="ECO:0000256" key="9">
    <source>
        <dbReference type="ARBA" id="ARBA00023125"/>
    </source>
</evidence>
<evidence type="ECO:0000259" key="17">
    <source>
        <dbReference type="PROSITE" id="PS51198"/>
    </source>
</evidence>
<dbReference type="InterPro" id="IPR014017">
    <property type="entry name" value="DNA_helicase_UvrD-like_C"/>
</dbReference>
<evidence type="ECO:0000256" key="6">
    <source>
        <dbReference type="ARBA" id="ARBA00022806"/>
    </source>
</evidence>
<organism evidence="19 20">
    <name type="scientific">Labedella phragmitis</name>
    <dbReference type="NCBI Taxonomy" id="2498849"/>
    <lineage>
        <taxon>Bacteria</taxon>
        <taxon>Bacillati</taxon>
        <taxon>Actinomycetota</taxon>
        <taxon>Actinomycetes</taxon>
        <taxon>Micrococcales</taxon>
        <taxon>Microbacteriaceae</taxon>
        <taxon>Labedella</taxon>
    </lineage>
</organism>
<dbReference type="Pfam" id="PF12705">
    <property type="entry name" value="PDDEXK_1"/>
    <property type="match status" value="1"/>
</dbReference>
<evidence type="ECO:0000256" key="7">
    <source>
        <dbReference type="ARBA" id="ARBA00022839"/>
    </source>
</evidence>
<keyword evidence="6 15" id="KW-0347">Helicase</keyword>
<keyword evidence="11" id="KW-0413">Isomerase</keyword>
<gene>
    <name evidence="19" type="ORF">ELQ90_13170</name>
</gene>
<keyword evidence="10" id="KW-0234">DNA repair</keyword>
<evidence type="ECO:0000256" key="11">
    <source>
        <dbReference type="ARBA" id="ARBA00023235"/>
    </source>
</evidence>
<keyword evidence="8 15" id="KW-0067">ATP-binding</keyword>
<evidence type="ECO:0000256" key="10">
    <source>
        <dbReference type="ARBA" id="ARBA00023204"/>
    </source>
</evidence>
<comment type="catalytic activity">
    <reaction evidence="12">
        <text>Couples ATP hydrolysis with the unwinding of duplex DNA by translocating in the 3'-5' direction.</text>
        <dbReference type="EC" id="5.6.2.4"/>
    </reaction>
</comment>
<dbReference type="GO" id="GO:0043138">
    <property type="term" value="F:3'-5' DNA helicase activity"/>
    <property type="evidence" value="ECO:0007669"/>
    <property type="project" value="UniProtKB-EC"/>
</dbReference>
<dbReference type="InterPro" id="IPR013986">
    <property type="entry name" value="DExx_box_DNA_helicase_dom_sf"/>
</dbReference>
<dbReference type="OrthoDB" id="5240387at2"/>
<dbReference type="GO" id="GO:0003677">
    <property type="term" value="F:DNA binding"/>
    <property type="evidence" value="ECO:0007669"/>
    <property type="project" value="UniProtKB-KW"/>
</dbReference>
<dbReference type="Gene3D" id="3.40.50.300">
    <property type="entry name" value="P-loop containing nucleotide triphosphate hydrolases"/>
    <property type="match status" value="2"/>
</dbReference>
<dbReference type="InterPro" id="IPR014016">
    <property type="entry name" value="UvrD-like_ATP-bd"/>
</dbReference>
<dbReference type="Gene3D" id="1.10.486.10">
    <property type="entry name" value="PCRA, domain 4"/>
    <property type="match status" value="1"/>
</dbReference>
<dbReference type="InterPro" id="IPR011604">
    <property type="entry name" value="PDDEXK-like_dom_sf"/>
</dbReference>
<dbReference type="GO" id="GO:0033202">
    <property type="term" value="C:DNA helicase complex"/>
    <property type="evidence" value="ECO:0007669"/>
    <property type="project" value="TreeGrafter"/>
</dbReference>
<dbReference type="PANTHER" id="PTHR11070:SF59">
    <property type="entry name" value="DNA 3'-5' HELICASE"/>
    <property type="match status" value="1"/>
</dbReference>
<feature type="domain" description="UvrD-like helicase ATP-binding" evidence="17">
    <location>
        <begin position="43"/>
        <end position="344"/>
    </location>
</feature>
<dbReference type="PANTHER" id="PTHR11070">
    <property type="entry name" value="UVRD / RECB / PCRA DNA HELICASE FAMILY MEMBER"/>
    <property type="match status" value="1"/>
</dbReference>
<dbReference type="GO" id="GO:0005829">
    <property type="term" value="C:cytosol"/>
    <property type="evidence" value="ECO:0007669"/>
    <property type="project" value="TreeGrafter"/>
</dbReference>
<evidence type="ECO:0000256" key="2">
    <source>
        <dbReference type="ARBA" id="ARBA00022722"/>
    </source>
</evidence>
<dbReference type="Gene3D" id="3.90.320.10">
    <property type="match status" value="1"/>
</dbReference>
<dbReference type="SUPFAM" id="SSF52980">
    <property type="entry name" value="Restriction endonuclease-like"/>
    <property type="match status" value="1"/>
</dbReference>
<keyword evidence="2" id="KW-0540">Nuclease</keyword>
<dbReference type="Pfam" id="PF00580">
    <property type="entry name" value="UvrD-helicase"/>
    <property type="match status" value="1"/>
</dbReference>
<evidence type="ECO:0000259" key="18">
    <source>
        <dbReference type="PROSITE" id="PS51217"/>
    </source>
</evidence>
<evidence type="ECO:0000256" key="14">
    <source>
        <dbReference type="ARBA" id="ARBA00048988"/>
    </source>
</evidence>
<evidence type="ECO:0000256" key="16">
    <source>
        <dbReference type="SAM" id="MobiDB-lite"/>
    </source>
</evidence>
<evidence type="ECO:0000313" key="19">
    <source>
        <dbReference type="EMBL" id="RWZ49694.1"/>
    </source>
</evidence>
<evidence type="ECO:0000256" key="12">
    <source>
        <dbReference type="ARBA" id="ARBA00034617"/>
    </source>
</evidence>
<dbReference type="InterPro" id="IPR038726">
    <property type="entry name" value="PDDEXK_AddAB-type"/>
</dbReference>
<evidence type="ECO:0000313" key="20">
    <source>
        <dbReference type="Proteomes" id="UP000288547"/>
    </source>
</evidence>
<dbReference type="Gene3D" id="1.10.10.160">
    <property type="match status" value="1"/>
</dbReference>
<dbReference type="Proteomes" id="UP000288547">
    <property type="component" value="Unassembled WGS sequence"/>
</dbReference>
<evidence type="ECO:0000256" key="1">
    <source>
        <dbReference type="ARBA" id="ARBA00009922"/>
    </source>
</evidence>
<name>A0A444PR48_9MICO</name>
<dbReference type="SUPFAM" id="SSF52540">
    <property type="entry name" value="P-loop containing nucleoside triphosphate hydrolases"/>
    <property type="match status" value="1"/>
</dbReference>
<comment type="catalytic activity">
    <reaction evidence="14">
        <text>ATP + H2O = ADP + phosphate + H(+)</text>
        <dbReference type="Rhea" id="RHEA:13065"/>
        <dbReference type="ChEBI" id="CHEBI:15377"/>
        <dbReference type="ChEBI" id="CHEBI:15378"/>
        <dbReference type="ChEBI" id="CHEBI:30616"/>
        <dbReference type="ChEBI" id="CHEBI:43474"/>
        <dbReference type="ChEBI" id="CHEBI:456216"/>
        <dbReference type="EC" id="5.6.2.4"/>
    </reaction>
</comment>
<dbReference type="EMBL" id="RZNB01000005">
    <property type="protein sequence ID" value="RWZ49694.1"/>
    <property type="molecule type" value="Genomic_DNA"/>
</dbReference>
<dbReference type="InterPro" id="IPR000212">
    <property type="entry name" value="DNA_helicase_UvrD/REP"/>
</dbReference>
<keyword evidence="7" id="KW-0269">Exonuclease</keyword>
<feature type="binding site" evidence="15">
    <location>
        <begin position="64"/>
        <end position="71"/>
    </location>
    <ligand>
        <name>ATP</name>
        <dbReference type="ChEBI" id="CHEBI:30616"/>
    </ligand>
</feature>
<dbReference type="RefSeq" id="WP_128495741.1">
    <property type="nucleotide sequence ID" value="NZ_RZNB01000005.1"/>
</dbReference>
<evidence type="ECO:0000256" key="8">
    <source>
        <dbReference type="ARBA" id="ARBA00022840"/>
    </source>
</evidence>
<comment type="caution">
    <text evidence="19">The sequence shown here is derived from an EMBL/GenBank/DDBJ whole genome shotgun (WGS) entry which is preliminary data.</text>
</comment>
<comment type="similarity">
    <text evidence="1">Belongs to the helicase family. UvrD subfamily.</text>
</comment>
<dbReference type="EC" id="5.6.2.4" evidence="13"/>
<dbReference type="GO" id="GO:0004527">
    <property type="term" value="F:exonuclease activity"/>
    <property type="evidence" value="ECO:0007669"/>
    <property type="project" value="UniProtKB-KW"/>
</dbReference>
<dbReference type="InterPro" id="IPR027417">
    <property type="entry name" value="P-loop_NTPase"/>
</dbReference>
<keyword evidence="5 15" id="KW-0378">Hydrolase</keyword>
<keyword evidence="9" id="KW-0238">DNA-binding</keyword>
<dbReference type="PROSITE" id="PS51217">
    <property type="entry name" value="UVRD_HELICASE_CTER"/>
    <property type="match status" value="1"/>
</dbReference>
<dbReference type="GO" id="GO:0005524">
    <property type="term" value="F:ATP binding"/>
    <property type="evidence" value="ECO:0007669"/>
    <property type="project" value="UniProtKB-UniRule"/>
</dbReference>
<feature type="region of interest" description="Disordered" evidence="16">
    <location>
        <begin position="930"/>
        <end position="955"/>
    </location>
</feature>
<evidence type="ECO:0000256" key="4">
    <source>
        <dbReference type="ARBA" id="ARBA00022763"/>
    </source>
</evidence>
<evidence type="ECO:0000256" key="5">
    <source>
        <dbReference type="ARBA" id="ARBA00022801"/>
    </source>
</evidence>
<protein>
    <recommendedName>
        <fullName evidence="13">DNA 3'-5' helicase</fullName>
        <ecNumber evidence="13">5.6.2.4</ecNumber>
    </recommendedName>
</protein>
<dbReference type="GO" id="GO:0000725">
    <property type="term" value="P:recombinational repair"/>
    <property type="evidence" value="ECO:0007669"/>
    <property type="project" value="TreeGrafter"/>
</dbReference>
<accession>A0A444PR48</accession>
<dbReference type="PROSITE" id="PS51198">
    <property type="entry name" value="UVRD_HELICASE_ATP_BIND"/>
    <property type="match status" value="1"/>
</dbReference>
<keyword evidence="4" id="KW-0227">DNA damage</keyword>
<evidence type="ECO:0000256" key="15">
    <source>
        <dbReference type="PROSITE-ProRule" id="PRU00560"/>
    </source>
</evidence>
<keyword evidence="20" id="KW-1185">Reference proteome</keyword>
<proteinExistence type="inferred from homology"/>
<evidence type="ECO:0000256" key="3">
    <source>
        <dbReference type="ARBA" id="ARBA00022741"/>
    </source>
</evidence>
<reference evidence="19 20" key="1">
    <citation type="submission" date="2018-12" db="EMBL/GenBank/DDBJ databases">
        <authorList>
            <person name="Li F."/>
        </authorList>
    </citation>
    <scope>NUCLEOTIDE SEQUENCE [LARGE SCALE GENOMIC DNA]</scope>
    <source>
        <strain evidence="19 20">11W25H-1</strain>
    </source>
</reference>
<feature type="domain" description="UvrD-like helicase C-terminal" evidence="18">
    <location>
        <begin position="345"/>
        <end position="634"/>
    </location>
</feature>
<evidence type="ECO:0000256" key="13">
    <source>
        <dbReference type="ARBA" id="ARBA00034808"/>
    </source>
</evidence>
<dbReference type="InterPro" id="IPR011335">
    <property type="entry name" value="Restrct_endonuc-II-like"/>
</dbReference>
<sequence>MTSETSATTETARVSASAERRATSSAISGARAGSAEAGSRAVHLDADQRRVVGAPVGRHLAVLGAPGTGKTTVVVELVAERIATGARATDEIMVIAADRRAATRLRDVLAVRVGVPTAGPLARALTSFAFGIVVAGNAHDGLPAPRLLTGGEQDAVIADLLLGDDEDGRSDDWPAHLDAEVRSLPGFRGELRELMARAVEAHVSPSLLEELGDRRLRAEWRAAGRFIRQYHEVVDAFRDQFYDSTELVHRATEIVDGAGPSGTGLGPFARLRSLVVDDAEELSAAGAELLAAFARRGVDIVVTGDPDVACGGFRGANPDVVSRLPQVLDAPADTAVLGSSYRGSRQLADVYERVVARVGTAGAGAQRRVRRPNRSVEEPVLVTTPSSVAEQVAIVARELRERHVFAGVPWHDMAVVVRSRSQIAALERGLAGLEVPTRVLAGGTALRDEPSVRAFVLASRVALGVRRLDDSSAEELLTSVLGGFDRVELRRLRAALRQREADAGGVRSAGELLVEAMQLPGSLTDLDTRHGRKAQSLADNLRRAEASAADGATVEELLWGLWERARLERALVEQSRGTGLAADEANRTLDAIVALFAAARRAVERSPGESPAHFLDQLTESDLPEDTLAPRAAGSAVVITTPVGTVDRDFDTVVICGLQEHGWPNMRQRGTLLASGELADAAAGIDPTPSDARALVLHDELRLLARTVSRARERLVVSAVSGEDSAPSPFLPLFPPPTDGLVERHPLSLRGLTARLRRDLTVAIERGEYAAAERAAVSLARLARNDVDGADPHDWSGLLDVSTDAPLVSAEETVRVSPSRVQAFRTCGLHWLIDELGGSTATVASGLGTILHEVAENLESTDADEIWRAMAARWSELPFEAGWQASLEEVKGRDLARRLALYLASLESRGATVIGKEVAFELPIPLVVPAEDGRPESPDTATHSPDAVAHAPDDGPTMAVLRGTIDRVELVRDGTIDIVDLKTGKNEPKTDAGVVDNPQLGAYQLAILEGAVPGVDGHAGAGAKLVVLAGAAKTKAFYEPRQEPFSHEQAVAFREGIAATAREMAGSAFPAHVSSHCLEPFSFGRCRIHVIEAVTS</sequence>
<feature type="region of interest" description="Disordered" evidence="16">
    <location>
        <begin position="1"/>
        <end position="32"/>
    </location>
</feature>
<keyword evidence="3 15" id="KW-0547">Nucleotide-binding</keyword>